<gene>
    <name evidence="1" type="ORF">RFULGI_LOCUS10384</name>
</gene>
<dbReference type="OrthoDB" id="2413212at2759"/>
<organism evidence="1 2">
    <name type="scientific">Racocetra fulgida</name>
    <dbReference type="NCBI Taxonomy" id="60492"/>
    <lineage>
        <taxon>Eukaryota</taxon>
        <taxon>Fungi</taxon>
        <taxon>Fungi incertae sedis</taxon>
        <taxon>Mucoromycota</taxon>
        <taxon>Glomeromycotina</taxon>
        <taxon>Glomeromycetes</taxon>
        <taxon>Diversisporales</taxon>
        <taxon>Gigasporaceae</taxon>
        <taxon>Racocetra</taxon>
    </lineage>
</organism>
<dbReference type="EMBL" id="CAJVPZ010020433">
    <property type="protein sequence ID" value="CAG8700378.1"/>
    <property type="molecule type" value="Genomic_DNA"/>
</dbReference>
<name>A0A9N9N3P0_9GLOM</name>
<evidence type="ECO:0000313" key="2">
    <source>
        <dbReference type="Proteomes" id="UP000789396"/>
    </source>
</evidence>
<feature type="non-terminal residue" evidence="1">
    <location>
        <position position="91"/>
    </location>
</feature>
<proteinExistence type="predicted"/>
<reference evidence="1" key="1">
    <citation type="submission" date="2021-06" db="EMBL/GenBank/DDBJ databases">
        <authorList>
            <person name="Kallberg Y."/>
            <person name="Tangrot J."/>
            <person name="Rosling A."/>
        </authorList>
    </citation>
    <scope>NUCLEOTIDE SEQUENCE</scope>
    <source>
        <strain evidence="1">IN212</strain>
    </source>
</reference>
<keyword evidence="2" id="KW-1185">Reference proteome</keyword>
<sequence>NFKKPLQPRDYDFQDLKFSILITTNEIDPHIESDNLTKNLGSFCATISIIENVTDTDNHPEANPILKSYLNITLSRNYDNIHSNFRILSLR</sequence>
<dbReference type="AlphaFoldDB" id="A0A9N9N3P0"/>
<evidence type="ECO:0000313" key="1">
    <source>
        <dbReference type="EMBL" id="CAG8700378.1"/>
    </source>
</evidence>
<accession>A0A9N9N3P0</accession>
<comment type="caution">
    <text evidence="1">The sequence shown here is derived from an EMBL/GenBank/DDBJ whole genome shotgun (WGS) entry which is preliminary data.</text>
</comment>
<dbReference type="Proteomes" id="UP000789396">
    <property type="component" value="Unassembled WGS sequence"/>
</dbReference>
<protein>
    <submittedName>
        <fullName evidence="1">3067_t:CDS:1</fullName>
    </submittedName>
</protein>